<evidence type="ECO:0000256" key="6">
    <source>
        <dbReference type="ARBA" id="ARBA00023284"/>
    </source>
</evidence>
<dbReference type="GO" id="GO:0016491">
    <property type="term" value="F:oxidoreductase activity"/>
    <property type="evidence" value="ECO:0007669"/>
    <property type="project" value="InterPro"/>
</dbReference>
<dbReference type="OrthoDB" id="9784896at2"/>
<evidence type="ECO:0000256" key="7">
    <source>
        <dbReference type="PIRNR" id="PIRNR001488"/>
    </source>
</evidence>
<keyword evidence="6" id="KW-0676">Redox-active center</keyword>
<evidence type="ECO:0000313" key="13">
    <source>
        <dbReference type="Proteomes" id="UP000266206"/>
    </source>
</evidence>
<comment type="subcellular location">
    <subcellularLocation>
        <location evidence="1 7">Periplasm</location>
    </subcellularLocation>
</comment>
<organism evidence="12 13">
    <name type="scientific">Neopusillimonas maritima</name>
    <dbReference type="NCBI Taxonomy" id="2026239"/>
    <lineage>
        <taxon>Bacteria</taxon>
        <taxon>Pseudomonadati</taxon>
        <taxon>Pseudomonadota</taxon>
        <taxon>Betaproteobacteria</taxon>
        <taxon>Burkholderiales</taxon>
        <taxon>Alcaligenaceae</taxon>
        <taxon>Neopusillimonas</taxon>
    </lineage>
</organism>
<gene>
    <name evidence="11" type="ORF">CJO09_07970</name>
    <name evidence="12" type="ORF">CJP73_05800</name>
</gene>
<dbReference type="EMBL" id="NQOU01000002">
    <property type="protein sequence ID" value="RII83667.1"/>
    <property type="molecule type" value="Genomic_DNA"/>
</dbReference>
<dbReference type="InterPro" id="IPR036249">
    <property type="entry name" value="Thioredoxin-like_sf"/>
</dbReference>
<dbReference type="SUPFAM" id="SSF52833">
    <property type="entry name" value="Thioredoxin-like"/>
    <property type="match status" value="1"/>
</dbReference>
<sequence>MSVHAFLSKTLSMAALGLAALLPLSTQAQSTYETLAQPQPTDTPGKVEVLEFFAYSCPHCATIEPMVAEWKKDLPDTVVVRQVPVAFNASMEDLQRLYYALEALGRLDLHPKVFDAIHDERKRIFTETAIADWIETQGVKPDDYRAAARSFGVTSKVARAKELEQAYDVQGTPTLAIGGKYVTSPSMTGSYQGTITQAQKLVDQVLSAQ</sequence>
<keyword evidence="3 9" id="KW-0732">Signal</keyword>
<proteinExistence type="inferred from homology"/>
<dbReference type="InterPro" id="IPR050824">
    <property type="entry name" value="Thiol_disulfide_DsbA"/>
</dbReference>
<dbReference type="PIRSF" id="PIRSF001488">
    <property type="entry name" value="Tdi_protein"/>
    <property type="match status" value="1"/>
</dbReference>
<dbReference type="GO" id="GO:0042597">
    <property type="term" value="C:periplasmic space"/>
    <property type="evidence" value="ECO:0007669"/>
    <property type="project" value="UniProtKB-SubCell"/>
</dbReference>
<evidence type="ECO:0000313" key="12">
    <source>
        <dbReference type="EMBL" id="RIY41617.1"/>
    </source>
</evidence>
<evidence type="ECO:0000256" key="4">
    <source>
        <dbReference type="ARBA" id="ARBA00022764"/>
    </source>
</evidence>
<dbReference type="EMBL" id="NQYH01000003">
    <property type="protein sequence ID" value="RIY41617.1"/>
    <property type="molecule type" value="Genomic_DNA"/>
</dbReference>
<evidence type="ECO:0000313" key="11">
    <source>
        <dbReference type="EMBL" id="RII83667.1"/>
    </source>
</evidence>
<evidence type="ECO:0000256" key="1">
    <source>
        <dbReference type="ARBA" id="ARBA00004418"/>
    </source>
</evidence>
<dbReference type="CDD" id="cd03019">
    <property type="entry name" value="DsbA_DsbA"/>
    <property type="match status" value="1"/>
</dbReference>
<keyword evidence="4 7" id="KW-0574">Periplasm</keyword>
<feature type="domain" description="Thioredoxin" evidence="10">
    <location>
        <begin position="11"/>
        <end position="207"/>
    </location>
</feature>
<protein>
    <recommendedName>
        <fullName evidence="7">Thiol:disulfide interchange protein</fullName>
    </recommendedName>
</protein>
<reference evidence="13 14" key="1">
    <citation type="submission" date="2017-08" db="EMBL/GenBank/DDBJ databases">
        <title>Pusillimonas indicus sp. nov., a member of the family Alcaligenaceae isolated from surface seawater.</title>
        <authorList>
            <person name="Li J."/>
        </authorList>
    </citation>
    <scope>NUCLEOTIDE SEQUENCE [LARGE SCALE GENOMIC DNA]</scope>
    <source>
        <strain evidence="11 14">17-4A</strain>
        <strain evidence="12 13">L52-1-41</strain>
    </source>
</reference>
<evidence type="ECO:0000313" key="14">
    <source>
        <dbReference type="Proteomes" id="UP000266483"/>
    </source>
</evidence>
<feature type="disulfide bond" description="Redox-active" evidence="8">
    <location>
        <begin position="57"/>
        <end position="60"/>
    </location>
</feature>
<dbReference type="PANTHER" id="PTHR35891">
    <property type="entry name" value="THIOL:DISULFIDE INTERCHANGE PROTEIN DSBA"/>
    <property type="match status" value="1"/>
</dbReference>
<evidence type="ECO:0000256" key="8">
    <source>
        <dbReference type="PIRSR" id="PIRSR001488-1"/>
    </source>
</evidence>
<dbReference type="AlphaFoldDB" id="A0A3A1YZV0"/>
<dbReference type="Proteomes" id="UP000266483">
    <property type="component" value="Unassembled WGS sequence"/>
</dbReference>
<dbReference type="PANTHER" id="PTHR35891:SF3">
    <property type="entry name" value="THIOL:DISULFIDE INTERCHANGE PROTEIN DSBL"/>
    <property type="match status" value="1"/>
</dbReference>
<feature type="signal peptide" evidence="9">
    <location>
        <begin position="1"/>
        <end position="28"/>
    </location>
</feature>
<evidence type="ECO:0000256" key="3">
    <source>
        <dbReference type="ARBA" id="ARBA00022729"/>
    </source>
</evidence>
<dbReference type="Gene3D" id="3.40.30.10">
    <property type="entry name" value="Glutaredoxin"/>
    <property type="match status" value="1"/>
</dbReference>
<comment type="caution">
    <text evidence="12">The sequence shown here is derived from an EMBL/GenBank/DDBJ whole genome shotgun (WGS) entry which is preliminary data.</text>
</comment>
<dbReference type="InterPro" id="IPR013766">
    <property type="entry name" value="Thioredoxin_domain"/>
</dbReference>
<evidence type="ECO:0000256" key="2">
    <source>
        <dbReference type="ARBA" id="ARBA00005791"/>
    </source>
</evidence>
<dbReference type="InterPro" id="IPR023205">
    <property type="entry name" value="DsbA/DsbL"/>
</dbReference>
<evidence type="ECO:0000256" key="9">
    <source>
        <dbReference type="SAM" id="SignalP"/>
    </source>
</evidence>
<keyword evidence="5 7" id="KW-1015">Disulfide bond</keyword>
<feature type="chain" id="PRO_5017456207" description="Thiol:disulfide interchange protein" evidence="9">
    <location>
        <begin position="29"/>
        <end position="209"/>
    </location>
</feature>
<dbReference type="PROSITE" id="PS51352">
    <property type="entry name" value="THIOREDOXIN_2"/>
    <property type="match status" value="1"/>
</dbReference>
<name>A0A3A1YZV0_9BURK</name>
<accession>A0A3A1YZV0</accession>
<evidence type="ECO:0000256" key="5">
    <source>
        <dbReference type="ARBA" id="ARBA00023157"/>
    </source>
</evidence>
<dbReference type="InterPro" id="IPR001853">
    <property type="entry name" value="DSBA-like_thioredoxin_dom"/>
</dbReference>
<dbReference type="Proteomes" id="UP000266206">
    <property type="component" value="Unassembled WGS sequence"/>
</dbReference>
<comment type="similarity">
    <text evidence="2">Belongs to the thioredoxin family. DsbA subfamily.</text>
</comment>
<dbReference type="Pfam" id="PF01323">
    <property type="entry name" value="DSBA"/>
    <property type="match status" value="1"/>
</dbReference>
<keyword evidence="14" id="KW-1185">Reference proteome</keyword>
<evidence type="ECO:0000259" key="10">
    <source>
        <dbReference type="PROSITE" id="PS51352"/>
    </source>
</evidence>